<dbReference type="GO" id="GO:0005886">
    <property type="term" value="C:plasma membrane"/>
    <property type="evidence" value="ECO:0007669"/>
    <property type="project" value="UniProtKB-SubCell"/>
</dbReference>
<evidence type="ECO:0000256" key="6">
    <source>
        <dbReference type="ARBA" id="ARBA00023136"/>
    </source>
</evidence>
<keyword evidence="7 8" id="KW-0131">Cell cycle</keyword>
<reference evidence="10 11" key="1">
    <citation type="journal article" date="2003" name="Proc. Natl. Acad. Sci. U.S.A.">
        <title>The genome sequence of Blochmannia floridanus: comparative analysis of reduced genomes.</title>
        <authorList>
            <person name="Gil R."/>
            <person name="Silva F.J."/>
            <person name="Zientz E."/>
            <person name="Delmotte F."/>
            <person name="Gonzalez-Candelas F."/>
            <person name="Latorre A."/>
            <person name="Rausell C."/>
            <person name="Kramerbeek J."/>
            <person name="Gadau J."/>
            <person name="Hoelldobler B."/>
            <person name="van Ham R.C.H.J."/>
            <person name="Gross R."/>
            <person name="Moya A."/>
        </authorList>
    </citation>
    <scope>NUCLEOTIDE SEQUENCE [LARGE SCALE GENOMIC DNA]</scope>
</reference>
<keyword evidence="4 8" id="KW-0812">Transmembrane</keyword>
<dbReference type="AlphaFoldDB" id="Q7VQJ4"/>
<keyword evidence="11" id="KW-1185">Reference proteome</keyword>
<comment type="subcellular location">
    <subcellularLocation>
        <location evidence="8">Cell inner membrane</location>
        <topology evidence="8">Single-pass type II membrane protein</topology>
    </subcellularLocation>
    <subcellularLocation>
        <location evidence="1">Cell membrane</location>
        <topology evidence="1">Single-pass type II membrane protein</topology>
    </subcellularLocation>
    <text evidence="8">Localizes to the division septum where it forms a ring structure.</text>
</comment>
<evidence type="ECO:0000256" key="3">
    <source>
        <dbReference type="ARBA" id="ARBA00022618"/>
    </source>
</evidence>
<dbReference type="KEGG" id="bfl:Bfl135"/>
<keyword evidence="2 8" id="KW-1003">Cell membrane</keyword>
<dbReference type="HAMAP" id="MF_00910">
    <property type="entry name" value="FtsL"/>
    <property type="match status" value="1"/>
</dbReference>
<dbReference type="eggNOG" id="COG3116">
    <property type="taxonomic scope" value="Bacteria"/>
</dbReference>
<dbReference type="Proteomes" id="UP000002192">
    <property type="component" value="Chromosome"/>
</dbReference>
<accession>Q7VQJ4</accession>
<evidence type="ECO:0000256" key="2">
    <source>
        <dbReference type="ARBA" id="ARBA00022475"/>
    </source>
</evidence>
<comment type="function">
    <text evidence="8">Essential cell division protein. May link together the upstream cell division proteins, which are predominantly cytoplasmic, with the downstream cell division proteins, which are predominantly periplasmic.</text>
</comment>
<evidence type="ECO:0000256" key="5">
    <source>
        <dbReference type="ARBA" id="ARBA00022989"/>
    </source>
</evidence>
<comment type="similarity">
    <text evidence="8">Belongs to the FtsL family.</text>
</comment>
<dbReference type="PANTHER" id="PTHR37479:SF1">
    <property type="entry name" value="CELL DIVISION PROTEIN FTSL"/>
    <property type="match status" value="1"/>
</dbReference>
<dbReference type="NCBIfam" id="TIGR02209">
    <property type="entry name" value="ftsL_broad"/>
    <property type="match status" value="1"/>
</dbReference>
<feature type="transmembrane region" description="Helical" evidence="8">
    <location>
        <begin position="21"/>
        <end position="40"/>
    </location>
</feature>
<comment type="subunit">
    <text evidence="8">Part of a complex composed of FtsB, FtsL and FtsQ.</text>
</comment>
<gene>
    <name evidence="8 10" type="primary">ftsL</name>
    <name evidence="10" type="ordered locus">Bfl135</name>
</gene>
<keyword evidence="3 8" id="KW-0132">Cell division</keyword>
<dbReference type="Pfam" id="PF04999">
    <property type="entry name" value="FtsL"/>
    <property type="match status" value="1"/>
</dbReference>
<evidence type="ECO:0000256" key="4">
    <source>
        <dbReference type="ARBA" id="ARBA00022692"/>
    </source>
</evidence>
<dbReference type="EMBL" id="BX248583">
    <property type="protein sequence ID" value="CAD83656.1"/>
    <property type="molecule type" value="Genomic_DNA"/>
</dbReference>
<dbReference type="STRING" id="203907.Bfl135"/>
<dbReference type="PANTHER" id="PTHR37479">
    <property type="entry name" value="CELL DIVISION PROTEIN FTSL"/>
    <property type="match status" value="1"/>
</dbReference>
<dbReference type="HOGENOM" id="CLU_156524_2_0_6"/>
<evidence type="ECO:0000313" key="11">
    <source>
        <dbReference type="Proteomes" id="UP000002192"/>
    </source>
</evidence>
<proteinExistence type="inferred from homology"/>
<evidence type="ECO:0000256" key="7">
    <source>
        <dbReference type="ARBA" id="ARBA00023306"/>
    </source>
</evidence>
<protein>
    <recommendedName>
        <fullName evidence="8 9">Cell division protein FtsL</fullName>
    </recommendedName>
</protein>
<sequence length="103" mass="12373">MQKQRFTLVKIIYDDLCIYGKVRLLLLLFIMVSAMLVIIVTHQTRCMIMEQDKFLLEVNMLDHEWSNLILEKKKLSNHIRVESIAIQKLQMRYTDPILDNMYK</sequence>
<keyword evidence="8" id="KW-0997">Cell inner membrane</keyword>
<organism evidence="10 11">
    <name type="scientific">Blochmanniella floridana</name>
    <dbReference type="NCBI Taxonomy" id="203907"/>
    <lineage>
        <taxon>Bacteria</taxon>
        <taxon>Pseudomonadati</taxon>
        <taxon>Pseudomonadota</taxon>
        <taxon>Gammaproteobacteria</taxon>
        <taxon>Enterobacterales</taxon>
        <taxon>Enterobacteriaceae</taxon>
        <taxon>ant endosymbionts</taxon>
        <taxon>Candidatus Blochmanniella</taxon>
    </lineage>
</organism>
<evidence type="ECO:0000256" key="1">
    <source>
        <dbReference type="ARBA" id="ARBA00004401"/>
    </source>
</evidence>
<evidence type="ECO:0000256" key="8">
    <source>
        <dbReference type="HAMAP-Rule" id="MF_00910"/>
    </source>
</evidence>
<keyword evidence="5 8" id="KW-1133">Transmembrane helix</keyword>
<dbReference type="OrthoDB" id="6196803at2"/>
<name>Q7VQJ4_BLOFL</name>
<dbReference type="GO" id="GO:0032153">
    <property type="term" value="C:cell division site"/>
    <property type="evidence" value="ECO:0007669"/>
    <property type="project" value="UniProtKB-UniRule"/>
</dbReference>
<evidence type="ECO:0000256" key="9">
    <source>
        <dbReference type="NCBIfam" id="TIGR02209"/>
    </source>
</evidence>
<evidence type="ECO:0000313" key="10">
    <source>
        <dbReference type="EMBL" id="CAD83656.1"/>
    </source>
</evidence>
<keyword evidence="6 8" id="KW-0472">Membrane</keyword>
<dbReference type="InterPro" id="IPR011922">
    <property type="entry name" value="Cell_div_FtsL"/>
</dbReference>
<dbReference type="NCBIfam" id="NF008040">
    <property type="entry name" value="PRK10772.1"/>
    <property type="match status" value="1"/>
</dbReference>
<dbReference type="GO" id="GO:0043093">
    <property type="term" value="P:FtsZ-dependent cytokinesis"/>
    <property type="evidence" value="ECO:0007669"/>
    <property type="project" value="UniProtKB-UniRule"/>
</dbReference>